<reference evidence="1" key="1">
    <citation type="submission" date="2022-09" db="EMBL/GenBank/DDBJ databases">
        <title>Eubacterium sp. LFL-14 isolated from human feces.</title>
        <authorList>
            <person name="Liu F."/>
        </authorList>
    </citation>
    <scope>NUCLEOTIDE SEQUENCE</scope>
    <source>
        <strain evidence="1">LFL-14</strain>
    </source>
</reference>
<accession>A0ABT2M3N3</accession>
<sequence>MFEQELIEHCSPTLASIKAASLFTYTYKSLKELHVRVTYWNSKMKRKGITFDILSENVGVNKALIYVYRRADLEKILNRDEIRSFLLNHGYLIDDNEIVGGVNCENIILQLKKKFEKLNQFPHEIGIFLGYPIGDVKGFIENHGCNCKCTGYWKVYCNEEEATKTFRKYKKCRDIYMNLWISGRSVMQLTVAA</sequence>
<gene>
    <name evidence="1" type="ORF">N5B56_11865</name>
</gene>
<dbReference type="Pfam" id="PF12672">
    <property type="entry name" value="DUF3793"/>
    <property type="match status" value="1"/>
</dbReference>
<dbReference type="Proteomes" id="UP001431199">
    <property type="component" value="Unassembled WGS sequence"/>
</dbReference>
<name>A0ABT2M3N3_9FIRM</name>
<proteinExistence type="predicted"/>
<protein>
    <submittedName>
        <fullName evidence="1">DUF3793 family protein</fullName>
    </submittedName>
</protein>
<comment type="caution">
    <text evidence="1">The sequence shown here is derived from an EMBL/GenBank/DDBJ whole genome shotgun (WGS) entry which is preliminary data.</text>
</comment>
<dbReference type="EMBL" id="JAODBU010000012">
    <property type="protein sequence ID" value="MCT7399768.1"/>
    <property type="molecule type" value="Genomic_DNA"/>
</dbReference>
<evidence type="ECO:0000313" key="1">
    <source>
        <dbReference type="EMBL" id="MCT7399768.1"/>
    </source>
</evidence>
<organism evidence="1 2">
    <name type="scientific">Eubacterium album</name>
    <dbReference type="NCBI Taxonomy" id="2978477"/>
    <lineage>
        <taxon>Bacteria</taxon>
        <taxon>Bacillati</taxon>
        <taxon>Bacillota</taxon>
        <taxon>Clostridia</taxon>
        <taxon>Eubacteriales</taxon>
        <taxon>Eubacteriaceae</taxon>
        <taxon>Eubacterium</taxon>
    </lineage>
</organism>
<dbReference type="RefSeq" id="WP_117910761.1">
    <property type="nucleotide sequence ID" value="NZ_JAODBU010000012.1"/>
</dbReference>
<dbReference type="InterPro" id="IPR024523">
    <property type="entry name" value="DUF3793"/>
</dbReference>
<evidence type="ECO:0000313" key="2">
    <source>
        <dbReference type="Proteomes" id="UP001431199"/>
    </source>
</evidence>
<keyword evidence="2" id="KW-1185">Reference proteome</keyword>